<sequence length="189" mass="20984">MPDITDTLAPKSDQLDNIDLRGGEPRIFTVTGVDVRVGSDQPVSVYLAEFDRPWKPGKNMRRVIAHCWGRESDNWVGRRVELFADESVTFGKETPGGTRISRMSHIDGVQNAPILVSQGRAGTYKVSPLPDTPKPPPEPTAEEVAACVDLDALRGMWRASGPDLRKVIEVRIEDLKNEPTRDELPMDQP</sequence>
<organism evidence="1 2">
    <name type="scientific">Nocardioides aurantiacus</name>
    <dbReference type="NCBI Taxonomy" id="86796"/>
    <lineage>
        <taxon>Bacteria</taxon>
        <taxon>Bacillati</taxon>
        <taxon>Actinomycetota</taxon>
        <taxon>Actinomycetes</taxon>
        <taxon>Propionibacteriales</taxon>
        <taxon>Nocardioidaceae</taxon>
        <taxon>Nocardioides</taxon>
    </lineage>
</organism>
<gene>
    <name evidence="1" type="ORF">EDD33_2604</name>
</gene>
<keyword evidence="2" id="KW-1185">Reference proteome</keyword>
<dbReference type="RefSeq" id="WP_123391337.1">
    <property type="nucleotide sequence ID" value="NZ_RKHO01000001.1"/>
</dbReference>
<evidence type="ECO:0000313" key="1">
    <source>
        <dbReference type="EMBL" id="ROR91729.1"/>
    </source>
</evidence>
<name>A0A3N2CW63_9ACTN</name>
<accession>A0A3N2CW63</accession>
<evidence type="ECO:0000313" key="2">
    <source>
        <dbReference type="Proteomes" id="UP000281738"/>
    </source>
</evidence>
<dbReference type="AlphaFoldDB" id="A0A3N2CW63"/>
<protein>
    <submittedName>
        <fullName evidence="1">Uncharacterized protein</fullName>
    </submittedName>
</protein>
<reference evidence="1 2" key="1">
    <citation type="submission" date="2018-11" db="EMBL/GenBank/DDBJ databases">
        <title>Sequencing the genomes of 1000 actinobacteria strains.</title>
        <authorList>
            <person name="Klenk H.-P."/>
        </authorList>
    </citation>
    <scope>NUCLEOTIDE SEQUENCE [LARGE SCALE GENOMIC DNA]</scope>
    <source>
        <strain evidence="1 2">DSM 12652</strain>
    </source>
</reference>
<dbReference type="Proteomes" id="UP000281738">
    <property type="component" value="Unassembled WGS sequence"/>
</dbReference>
<dbReference type="EMBL" id="RKHO01000001">
    <property type="protein sequence ID" value="ROR91729.1"/>
    <property type="molecule type" value="Genomic_DNA"/>
</dbReference>
<proteinExistence type="predicted"/>
<comment type="caution">
    <text evidence="1">The sequence shown here is derived from an EMBL/GenBank/DDBJ whole genome shotgun (WGS) entry which is preliminary data.</text>
</comment>
<dbReference type="OrthoDB" id="4541095at2"/>